<dbReference type="Gene3D" id="1.20.900.10">
    <property type="entry name" value="Dbl homology (DH) domain"/>
    <property type="match status" value="1"/>
</dbReference>
<organism evidence="5 6">
    <name type="scientific">Cafeteria roenbergensis</name>
    <name type="common">Marine flagellate</name>
    <dbReference type="NCBI Taxonomy" id="33653"/>
    <lineage>
        <taxon>Eukaryota</taxon>
        <taxon>Sar</taxon>
        <taxon>Stramenopiles</taxon>
        <taxon>Bigyra</taxon>
        <taxon>Opalozoa</taxon>
        <taxon>Bicosoecida</taxon>
        <taxon>Cafeteriaceae</taxon>
        <taxon>Cafeteria</taxon>
    </lineage>
</organism>
<dbReference type="PROSITE" id="PS50010">
    <property type="entry name" value="DH_2"/>
    <property type="match status" value="1"/>
</dbReference>
<dbReference type="InterPro" id="IPR035899">
    <property type="entry name" value="DBL_dom_sf"/>
</dbReference>
<protein>
    <recommendedName>
        <fullName evidence="4">DH domain-containing protein</fullName>
    </recommendedName>
</protein>
<accession>A0A5A8CD61</accession>
<dbReference type="GO" id="GO:0005737">
    <property type="term" value="C:cytoplasm"/>
    <property type="evidence" value="ECO:0007669"/>
    <property type="project" value="TreeGrafter"/>
</dbReference>
<dbReference type="Pfam" id="PF00621">
    <property type="entry name" value="RhoGEF"/>
    <property type="match status" value="1"/>
</dbReference>
<evidence type="ECO:0000256" key="1">
    <source>
        <dbReference type="ARBA" id="ARBA00008102"/>
    </source>
</evidence>
<keyword evidence="6" id="KW-1185">Reference proteome</keyword>
<dbReference type="InterPro" id="IPR000219">
    <property type="entry name" value="DH_dom"/>
</dbReference>
<dbReference type="Proteomes" id="UP000323011">
    <property type="component" value="Unassembled WGS sequence"/>
</dbReference>
<feature type="compositionally biased region" description="Low complexity" evidence="3">
    <location>
        <begin position="719"/>
        <end position="729"/>
    </location>
</feature>
<feature type="domain" description="DH" evidence="4">
    <location>
        <begin position="14"/>
        <end position="279"/>
    </location>
</feature>
<feature type="region of interest" description="Disordered" evidence="3">
    <location>
        <begin position="200"/>
        <end position="256"/>
    </location>
</feature>
<feature type="compositionally biased region" description="Gly residues" evidence="3">
    <location>
        <begin position="709"/>
        <end position="718"/>
    </location>
</feature>
<dbReference type="InterPro" id="IPR037036">
    <property type="entry name" value="PDED_dom_sf"/>
</dbReference>
<evidence type="ECO:0000313" key="6">
    <source>
        <dbReference type="Proteomes" id="UP000323011"/>
    </source>
</evidence>
<comment type="similarity">
    <text evidence="1">Belongs to the PDE6D/unc-119 family.</text>
</comment>
<feature type="compositionally biased region" description="Basic and acidic residues" evidence="3">
    <location>
        <begin position="620"/>
        <end position="631"/>
    </location>
</feature>
<feature type="coiled-coil region" evidence="2">
    <location>
        <begin position="393"/>
        <end position="520"/>
    </location>
</feature>
<dbReference type="Pfam" id="PF05351">
    <property type="entry name" value="GMP_PDE_delta"/>
    <property type="match status" value="1"/>
</dbReference>
<dbReference type="InterPro" id="IPR008015">
    <property type="entry name" value="PDED_dom"/>
</dbReference>
<feature type="compositionally biased region" description="Acidic residues" evidence="3">
    <location>
        <begin position="783"/>
        <end position="799"/>
    </location>
</feature>
<dbReference type="AlphaFoldDB" id="A0A5A8CD61"/>
<reference evidence="5 6" key="1">
    <citation type="submission" date="2019-07" db="EMBL/GenBank/DDBJ databases">
        <title>Genomes of Cafeteria roenbergensis.</title>
        <authorList>
            <person name="Fischer M.G."/>
            <person name="Hackl T."/>
            <person name="Roman M."/>
        </authorList>
    </citation>
    <scope>NUCLEOTIDE SEQUENCE [LARGE SCALE GENOMIC DNA]</scope>
    <source>
        <strain evidence="5 6">BVI</strain>
    </source>
</reference>
<feature type="region of interest" description="Disordered" evidence="3">
    <location>
        <begin position="760"/>
        <end position="839"/>
    </location>
</feature>
<dbReference type="EMBL" id="VLTN01000033">
    <property type="protein sequence ID" value="KAA0150589.1"/>
    <property type="molecule type" value="Genomic_DNA"/>
</dbReference>
<evidence type="ECO:0000256" key="2">
    <source>
        <dbReference type="SAM" id="Coils"/>
    </source>
</evidence>
<dbReference type="PANTHER" id="PTHR12976">
    <property type="entry name" value="RETINAL ROD RHODOPSIN-SENSITIVE CGMP 3',5'-CYCLIC PHOSPHODIESTERASE DELTA-SUBUNIT"/>
    <property type="match status" value="1"/>
</dbReference>
<evidence type="ECO:0000313" key="5">
    <source>
        <dbReference type="EMBL" id="KAA0150589.1"/>
    </source>
</evidence>
<dbReference type="SUPFAM" id="SSF81296">
    <property type="entry name" value="E set domains"/>
    <property type="match status" value="1"/>
</dbReference>
<dbReference type="SMART" id="SM00325">
    <property type="entry name" value="RhoGEF"/>
    <property type="match status" value="1"/>
</dbReference>
<dbReference type="InterPro" id="IPR014756">
    <property type="entry name" value="Ig_E-set"/>
</dbReference>
<name>A0A5A8CD61_CAFRO</name>
<proteinExistence type="inferred from homology"/>
<feature type="compositionally biased region" description="Low complexity" evidence="3">
    <location>
        <begin position="205"/>
        <end position="216"/>
    </location>
</feature>
<sequence length="996" mass="109889">MAASYGAARPSMASRVEVIDEMAASEARFLRAIRSMIAVFAEPMSRDGVLSAEETGAVFRNIESVRDAHTQLKAVMDAASEADSVGQGIKALHAGLSSMASSLRTTYAHFLGSNSSALRTLDAVSSRPEVRKALATRDERVAGASLRDLLLRPAERLDEVRNLCQDLVLLSGPDDPAAAAAEACRDIAAFAPRAPRIDSHEHLSHSATAEARASAAIPDPPYTPGISGDRDAADPDASGITRADAARAQQEAAEAESRLAAAQAALASGREQLRQSNAAADLRARERALLDTDAERDAMEVALSRLQREEDGLYERLASSGSREMLEAFLRKKRELQAEEDRLAELLEQHEETLAELRERLANPPEELLPSDPAKRQLYVAWKSALRDREEILRQARSRKHRLMRDLREQHETQVILLEMQRRAAVDGLREAVDEERAKADAHRRELARLDTSIEEARETMRGFRKEFEDLRVALLVDRMAKASQVATLTQRRKQLEEESARFREQVEAAKERVAAEEAAKWEAKLQAVKEDGRRRVEEVRARGRERLDRIRQDMAKSFEESFRPLLHDAEERHRREMESVQKLRTELQAREEELRRAEKRAEDAAGVAGSAAGGGSGGEDGKQSEDVPEWRQREFEDLKRYVTDMWERLEVPDEDVLAFLAECEELAPFDARVLDMYRDMYARLADGDADVVGAAVAEEPEQGRERAGGSGSGGRASGAGAAARRGRSAVPRGAYGEALVGDEEDVDAVDSSALRREAERTFGASTDGANGGPSGRGRFADEHEDEYEGEGDEDDEAEAAAAADRATLDSFAAGSRRRHDEADPRDAPSAGTAAAPSKRTFDGLAGVDEDLCDVARGLRIRSMSMRDATRPEKLWQDSDWDAATMWELEKVAVLPKEILDCDHVARALEFSSERAIADLRLVQRMVMLGEEVETMTFEFGFVIPGSTNTWEQTIVSAPKGSVIPARLLSGNLVAESTFFSGKRRLGTTRVRIVYE</sequence>
<feature type="region of interest" description="Disordered" evidence="3">
    <location>
        <begin position="699"/>
        <end position="729"/>
    </location>
</feature>
<evidence type="ECO:0000256" key="3">
    <source>
        <dbReference type="SAM" id="MobiDB-lite"/>
    </source>
</evidence>
<dbReference type="PANTHER" id="PTHR12976:SF0">
    <property type="entry name" value="RETINAL ROD RHODOPSIN-SENSITIVE CGMP 3',5'-CYCLIC PHOSPHODIESTERASE SUBUNIT DELTA"/>
    <property type="match status" value="1"/>
</dbReference>
<keyword evidence="2" id="KW-0175">Coiled coil</keyword>
<comment type="caution">
    <text evidence="5">The sequence shown here is derived from an EMBL/GenBank/DDBJ whole genome shotgun (WGS) entry which is preliminary data.</text>
</comment>
<dbReference type="GO" id="GO:0005085">
    <property type="term" value="F:guanyl-nucleotide exchange factor activity"/>
    <property type="evidence" value="ECO:0007669"/>
    <property type="project" value="InterPro"/>
</dbReference>
<feature type="region of interest" description="Disordered" evidence="3">
    <location>
        <begin position="592"/>
        <end position="631"/>
    </location>
</feature>
<dbReference type="Gene3D" id="2.70.50.40">
    <property type="entry name" value="GMP phosphodiesterase, delta subunit"/>
    <property type="match status" value="1"/>
</dbReference>
<evidence type="ECO:0000259" key="4">
    <source>
        <dbReference type="PROSITE" id="PS50010"/>
    </source>
</evidence>
<feature type="compositionally biased region" description="Basic and acidic residues" evidence="3">
    <location>
        <begin position="592"/>
        <end position="604"/>
    </location>
</feature>
<dbReference type="SUPFAM" id="SSF48065">
    <property type="entry name" value="DBL homology domain (DH-domain)"/>
    <property type="match status" value="1"/>
</dbReference>
<gene>
    <name evidence="5" type="ORF">FNF29_05164</name>
</gene>
<feature type="compositionally biased region" description="Low complexity" evidence="3">
    <location>
        <begin position="242"/>
        <end position="256"/>
    </location>
</feature>